<dbReference type="Proteomes" id="UP000741013">
    <property type="component" value="Unassembled WGS sequence"/>
</dbReference>
<evidence type="ECO:0000313" key="2">
    <source>
        <dbReference type="EMBL" id="MBP2181924.1"/>
    </source>
</evidence>
<evidence type="ECO:0000313" key="3">
    <source>
        <dbReference type="Proteomes" id="UP000741013"/>
    </source>
</evidence>
<gene>
    <name evidence="2" type="ORF">JOM49_003450</name>
</gene>
<dbReference type="SUPFAM" id="SSF159888">
    <property type="entry name" value="YdhG-like"/>
    <property type="match status" value="1"/>
</dbReference>
<organism evidence="2 3">
    <name type="scientific">Amycolatopsis magusensis</name>
    <dbReference type="NCBI Taxonomy" id="882444"/>
    <lineage>
        <taxon>Bacteria</taxon>
        <taxon>Bacillati</taxon>
        <taxon>Actinomycetota</taxon>
        <taxon>Actinomycetes</taxon>
        <taxon>Pseudonocardiales</taxon>
        <taxon>Pseudonocardiaceae</taxon>
        <taxon>Amycolatopsis</taxon>
    </lineage>
</organism>
<name>A0ABS4PR82_9PSEU</name>
<keyword evidence="3" id="KW-1185">Reference proteome</keyword>
<evidence type="ECO:0000259" key="1">
    <source>
        <dbReference type="Pfam" id="PF08818"/>
    </source>
</evidence>
<feature type="domain" description="YdhG-like" evidence="1">
    <location>
        <begin position="17"/>
        <end position="107"/>
    </location>
</feature>
<comment type="caution">
    <text evidence="2">The sequence shown here is derived from an EMBL/GenBank/DDBJ whole genome shotgun (WGS) entry which is preliminary data.</text>
</comment>
<dbReference type="Pfam" id="PF08818">
    <property type="entry name" value="DUF1801"/>
    <property type="match status" value="1"/>
</dbReference>
<accession>A0ABS4PR82</accession>
<reference evidence="2 3" key="1">
    <citation type="submission" date="2021-03" db="EMBL/GenBank/DDBJ databases">
        <title>Sequencing the genomes of 1000 actinobacteria strains.</title>
        <authorList>
            <person name="Klenk H.-P."/>
        </authorList>
    </citation>
    <scope>NUCLEOTIDE SEQUENCE [LARGE SCALE GENOMIC DNA]</scope>
    <source>
        <strain evidence="2 3">DSM 45510</strain>
    </source>
</reference>
<proteinExistence type="predicted"/>
<sequence>MHNEVTDYLAKTLPWQAEICGKLRELVHATIPGAEERLEYGKPHFLKNGKHAAVLHVGRGKVSFMVFGAGEIEPVKGVLRALGNGDRKAADFTEGQDVDYDLLAGVLTRTSSKLIA</sequence>
<dbReference type="InterPro" id="IPR014922">
    <property type="entry name" value="YdhG-like"/>
</dbReference>
<dbReference type="Gene3D" id="3.90.1150.200">
    <property type="match status" value="1"/>
</dbReference>
<protein>
    <recommendedName>
        <fullName evidence="1">YdhG-like domain-containing protein</fullName>
    </recommendedName>
</protein>
<dbReference type="RefSeq" id="WP_209665285.1">
    <property type="nucleotide sequence ID" value="NZ_JAGGMS010000001.1"/>
</dbReference>
<dbReference type="EMBL" id="JAGGMS010000001">
    <property type="protein sequence ID" value="MBP2181924.1"/>
    <property type="molecule type" value="Genomic_DNA"/>
</dbReference>